<dbReference type="Pfam" id="PF25819">
    <property type="entry name" value="Nal1_C"/>
    <property type="match status" value="1"/>
</dbReference>
<keyword evidence="5" id="KW-1185">Reference proteome</keyword>
<feature type="region of interest" description="Disordered" evidence="1">
    <location>
        <begin position="585"/>
        <end position="604"/>
    </location>
</feature>
<dbReference type="OrthoDB" id="1881052at2759"/>
<proteinExistence type="predicted"/>
<evidence type="ECO:0000313" key="5">
    <source>
        <dbReference type="Proteomes" id="UP000541444"/>
    </source>
</evidence>
<evidence type="ECO:0000313" key="4">
    <source>
        <dbReference type="EMBL" id="KAF6136846.1"/>
    </source>
</evidence>
<dbReference type="PANTHER" id="PTHR31521">
    <property type="entry name" value="EXPRESSED PROTEIN"/>
    <property type="match status" value="1"/>
</dbReference>
<dbReference type="PANTHER" id="PTHR31521:SF2">
    <property type="entry name" value="EXPRESSED PROTEIN"/>
    <property type="match status" value="1"/>
</dbReference>
<dbReference type="InterPro" id="IPR057906">
    <property type="entry name" value="Nal1"/>
</dbReference>
<dbReference type="Proteomes" id="UP000541444">
    <property type="component" value="Unassembled WGS sequence"/>
</dbReference>
<evidence type="ECO:0000259" key="3">
    <source>
        <dbReference type="Pfam" id="PF25819"/>
    </source>
</evidence>
<sequence>MSKTGYFDLRGRRHSGSTQSEESALDLERTYCGHPNLPSSSPPPLQAFASAGQHSESNAAYFSWPTSSRLNGAAEDRANYFGNLQKGVLPETLERLPTGKQATTLLELMTIRAFHSQILRRYSLGTAIGFRIRRGTLTDIPAILVFVARKVHRQWLNHIHCLPSALEGPGGVWCDVDVVEFSYFGAPAATPKEQLYTELVDGLRGSDRCIGSGSQVASQETYGTLGAIVKSRTGNHQVGFLTNRHVAVDLDYPNQKMFHPLPPSLGPGVYLGAVERATSFITDDLWYGTFAGTNPETFVRADGAFIPFTDDFEISNVTTSVKGVGDIGNVKIIDLQSPINSLIGKQVVKVGRSSGLTTGTIMAYALEYNDEKGICFFTDFLVVGENQQTFDLEGDSGSLILLTAPKGEKPEPIGIIWGGTANRGRLKLKIGKPPENWTSGVDLGRLLDLLELDLITTSEGLQAAGEEQRRALAVGGSTVGESSPALLLKEKKDIFQPLDFDLQQIPVEMGSDSGMMNSPHFTHAEFHVEDGVELKPKVEHQFIPSFVERSSPLHQKNIHENPESENLSALRNGSEEDLCFSLQLGDREAKRRRPDSTFSIVEQK</sequence>
<organism evidence="4 5">
    <name type="scientific">Kingdonia uniflora</name>
    <dbReference type="NCBI Taxonomy" id="39325"/>
    <lineage>
        <taxon>Eukaryota</taxon>
        <taxon>Viridiplantae</taxon>
        <taxon>Streptophyta</taxon>
        <taxon>Embryophyta</taxon>
        <taxon>Tracheophyta</taxon>
        <taxon>Spermatophyta</taxon>
        <taxon>Magnoliopsida</taxon>
        <taxon>Ranunculales</taxon>
        <taxon>Circaeasteraceae</taxon>
        <taxon>Kingdonia</taxon>
    </lineage>
</organism>
<reference evidence="4 5" key="1">
    <citation type="journal article" date="2020" name="IScience">
        <title>Genome Sequencing of the Endangered Kingdonia uniflora (Circaeasteraceae, Ranunculales) Reveals Potential Mechanisms of Evolutionary Specialization.</title>
        <authorList>
            <person name="Sun Y."/>
            <person name="Deng T."/>
            <person name="Zhang A."/>
            <person name="Moore M.J."/>
            <person name="Landis J.B."/>
            <person name="Lin N."/>
            <person name="Zhang H."/>
            <person name="Zhang X."/>
            <person name="Huang J."/>
            <person name="Zhang X."/>
            <person name="Sun H."/>
            <person name="Wang H."/>
        </authorList>
    </citation>
    <scope>NUCLEOTIDE SEQUENCE [LARGE SCALE GENOMIC DNA]</scope>
    <source>
        <strain evidence="4">TB1705</strain>
        <tissue evidence="4">Leaf</tissue>
    </source>
</reference>
<feature type="domain" description="Nal1 N-terminal" evidence="2">
    <location>
        <begin position="100"/>
        <end position="179"/>
    </location>
</feature>
<dbReference type="SUPFAM" id="SSF50494">
    <property type="entry name" value="Trypsin-like serine proteases"/>
    <property type="match status" value="1"/>
</dbReference>
<evidence type="ECO:0000259" key="2">
    <source>
        <dbReference type="Pfam" id="PF25608"/>
    </source>
</evidence>
<dbReference type="Pfam" id="PF25608">
    <property type="entry name" value="NAL1_N"/>
    <property type="match status" value="1"/>
</dbReference>
<comment type="caution">
    <text evidence="4">The sequence shown here is derived from an EMBL/GenBank/DDBJ whole genome shotgun (WGS) entry which is preliminary data.</text>
</comment>
<dbReference type="InterPro" id="IPR009003">
    <property type="entry name" value="Peptidase_S1_PA"/>
</dbReference>
<evidence type="ECO:0008006" key="6">
    <source>
        <dbReference type="Google" id="ProtNLM"/>
    </source>
</evidence>
<dbReference type="InterPro" id="IPR057904">
    <property type="entry name" value="Nal1_C"/>
</dbReference>
<dbReference type="EMBL" id="JACGCM010002669">
    <property type="protein sequence ID" value="KAF6136846.1"/>
    <property type="molecule type" value="Genomic_DNA"/>
</dbReference>
<feature type="region of interest" description="Disordered" evidence="1">
    <location>
        <begin position="1"/>
        <end position="50"/>
    </location>
</feature>
<name>A0A7J7L2I0_9MAGN</name>
<feature type="domain" description="Nal1 C-terminal" evidence="3">
    <location>
        <begin position="192"/>
        <end position="459"/>
    </location>
</feature>
<dbReference type="InterPro" id="IPR057905">
    <property type="entry name" value="Nal1_N"/>
</dbReference>
<accession>A0A7J7L2I0</accession>
<gene>
    <name evidence="4" type="ORF">GIB67_043235</name>
</gene>
<dbReference type="AlphaFoldDB" id="A0A7J7L2I0"/>
<evidence type="ECO:0000256" key="1">
    <source>
        <dbReference type="SAM" id="MobiDB-lite"/>
    </source>
</evidence>
<protein>
    <recommendedName>
        <fullName evidence="6">Trypsin family protein</fullName>
    </recommendedName>
</protein>